<keyword evidence="10" id="KW-0325">Glycoprotein</keyword>
<evidence type="ECO:0000256" key="12">
    <source>
        <dbReference type="ARBA" id="ARBA00025112"/>
    </source>
</evidence>
<feature type="transmembrane region" description="Helical" evidence="14">
    <location>
        <begin position="108"/>
        <end position="135"/>
    </location>
</feature>
<dbReference type="PRINTS" id="PR00425">
    <property type="entry name" value="BRADYKININR"/>
</dbReference>
<feature type="transmembrane region" description="Helical" evidence="14">
    <location>
        <begin position="249"/>
        <end position="272"/>
    </location>
</feature>
<dbReference type="GO" id="GO:0060326">
    <property type="term" value="P:cell chemotaxis"/>
    <property type="evidence" value="ECO:0007669"/>
    <property type="project" value="TreeGrafter"/>
</dbReference>
<dbReference type="PRINTS" id="PR00237">
    <property type="entry name" value="GPCRRHODOPSN"/>
</dbReference>
<dbReference type="GO" id="GO:0009897">
    <property type="term" value="C:external side of plasma membrane"/>
    <property type="evidence" value="ECO:0007669"/>
    <property type="project" value="TreeGrafter"/>
</dbReference>
<feature type="domain" description="G-protein coupled receptors family 1 profile" evidence="15">
    <location>
        <begin position="56"/>
        <end position="312"/>
    </location>
</feature>
<keyword evidence="9 13" id="KW-0675">Receptor</keyword>
<keyword evidence="7 14" id="KW-0472">Membrane</keyword>
<gene>
    <name evidence="16" type="primary">BDKRB1</name>
</gene>
<dbReference type="GO" id="GO:0004947">
    <property type="term" value="F:bradykinin receptor activity"/>
    <property type="evidence" value="ECO:0007669"/>
    <property type="project" value="InterPro"/>
</dbReference>
<dbReference type="PROSITE" id="PS00237">
    <property type="entry name" value="G_PROTEIN_RECEP_F1_1"/>
    <property type="match status" value="1"/>
</dbReference>
<evidence type="ECO:0000256" key="13">
    <source>
        <dbReference type="RuleBase" id="RU000688"/>
    </source>
</evidence>
<dbReference type="Pfam" id="PF00001">
    <property type="entry name" value="7tm_1"/>
    <property type="match status" value="1"/>
</dbReference>
<dbReference type="InterPro" id="IPR000276">
    <property type="entry name" value="GPCR_Rhodpsn"/>
</dbReference>
<dbReference type="InterPro" id="IPR000496">
    <property type="entry name" value="Brdyknn_rcpt"/>
</dbReference>
<dbReference type="GO" id="GO:0019957">
    <property type="term" value="F:C-C chemokine binding"/>
    <property type="evidence" value="ECO:0007669"/>
    <property type="project" value="TreeGrafter"/>
</dbReference>
<dbReference type="GO" id="GO:0019722">
    <property type="term" value="P:calcium-mediated signaling"/>
    <property type="evidence" value="ECO:0007669"/>
    <property type="project" value="TreeGrafter"/>
</dbReference>
<organism evidence="16 17">
    <name type="scientific">Denticeps clupeoides</name>
    <name type="common">denticle herring</name>
    <dbReference type="NCBI Taxonomy" id="299321"/>
    <lineage>
        <taxon>Eukaryota</taxon>
        <taxon>Metazoa</taxon>
        <taxon>Chordata</taxon>
        <taxon>Craniata</taxon>
        <taxon>Vertebrata</taxon>
        <taxon>Euteleostomi</taxon>
        <taxon>Actinopterygii</taxon>
        <taxon>Neopterygii</taxon>
        <taxon>Teleostei</taxon>
        <taxon>Clupei</taxon>
        <taxon>Clupeiformes</taxon>
        <taxon>Denticipitoidei</taxon>
        <taxon>Denticipitidae</taxon>
        <taxon>Denticeps</taxon>
    </lineage>
</organism>
<dbReference type="PANTHER" id="PTHR10489">
    <property type="entry name" value="CELL ADHESION MOLECULE"/>
    <property type="match status" value="1"/>
</dbReference>
<reference evidence="16 17" key="1">
    <citation type="submission" date="2020-06" db="EMBL/GenBank/DDBJ databases">
        <authorList>
            <consortium name="Wellcome Sanger Institute Data Sharing"/>
        </authorList>
    </citation>
    <scope>NUCLEOTIDE SEQUENCE [LARGE SCALE GENOMIC DNA]</scope>
</reference>
<comment type="function">
    <text evidence="12">This is a receptor for bradykinin. Could be a factor in chronic pain and inflammation.</text>
</comment>
<evidence type="ECO:0000256" key="14">
    <source>
        <dbReference type="SAM" id="Phobius"/>
    </source>
</evidence>
<keyword evidence="5 14" id="KW-1133">Transmembrane helix</keyword>
<dbReference type="GO" id="GO:0016493">
    <property type="term" value="F:C-C chemokine receptor activity"/>
    <property type="evidence" value="ECO:0007669"/>
    <property type="project" value="TreeGrafter"/>
</dbReference>
<dbReference type="GO" id="GO:0007204">
    <property type="term" value="P:positive regulation of cytosolic calcium ion concentration"/>
    <property type="evidence" value="ECO:0007669"/>
    <property type="project" value="TreeGrafter"/>
</dbReference>
<dbReference type="PRINTS" id="PR00993">
    <property type="entry name" value="BRADYKINNB1R"/>
</dbReference>
<dbReference type="SUPFAM" id="SSF81321">
    <property type="entry name" value="Family A G protein-coupled receptor-like"/>
    <property type="match status" value="1"/>
</dbReference>
<evidence type="ECO:0000256" key="6">
    <source>
        <dbReference type="ARBA" id="ARBA00023040"/>
    </source>
</evidence>
<evidence type="ECO:0000256" key="11">
    <source>
        <dbReference type="ARBA" id="ARBA00023224"/>
    </source>
</evidence>
<dbReference type="GeneTree" id="ENSGT01130000278308"/>
<reference evidence="16" key="2">
    <citation type="submission" date="2025-08" db="UniProtKB">
        <authorList>
            <consortium name="Ensembl"/>
        </authorList>
    </citation>
    <scope>IDENTIFICATION</scope>
</reference>
<feature type="transmembrane region" description="Helical" evidence="14">
    <location>
        <begin position="155"/>
        <end position="175"/>
    </location>
</feature>
<evidence type="ECO:0000256" key="5">
    <source>
        <dbReference type="ARBA" id="ARBA00022989"/>
    </source>
</evidence>
<dbReference type="Gene3D" id="1.20.1070.10">
    <property type="entry name" value="Rhodopsin 7-helix transmembrane proteins"/>
    <property type="match status" value="1"/>
</dbReference>
<dbReference type="GO" id="GO:0006954">
    <property type="term" value="P:inflammatory response"/>
    <property type="evidence" value="ECO:0007669"/>
    <property type="project" value="InterPro"/>
</dbReference>
<feature type="transmembrane region" description="Helical" evidence="14">
    <location>
        <begin position="77"/>
        <end position="96"/>
    </location>
</feature>
<feature type="transmembrane region" description="Helical" evidence="14">
    <location>
        <begin position="299"/>
        <end position="319"/>
    </location>
</feature>
<evidence type="ECO:0000256" key="4">
    <source>
        <dbReference type="ARBA" id="ARBA00022692"/>
    </source>
</evidence>
<dbReference type="AlphaFoldDB" id="A0AAY4ALM6"/>
<dbReference type="Ensembl" id="ENSDCDT00010010247.1">
    <property type="protein sequence ID" value="ENSDCDP00010009757.1"/>
    <property type="gene ID" value="ENSDCDG00010004343.1"/>
</dbReference>
<keyword evidence="17" id="KW-1185">Reference proteome</keyword>
<feature type="transmembrane region" description="Helical" evidence="14">
    <location>
        <begin position="45"/>
        <end position="65"/>
    </location>
</feature>
<sequence>MESSAIQERAMDTKTNTSLCPDSSSASGTNNSADLDLVHTIVPPYIFILCTTGIIGNAFVLLVFLLQRGKWSVPEIYLGNLALADLIMLSLLPFWAINIMNNYEWPFGNFMCATVSLSITINMYTSIFLLAMISVDRFLALVQTMKARWLRRTRYAKAICVSLWISGIIMCLPILPYRKVKYDHDYNIMSCILDFPNISWRIAHHMLLNLMGFLLPFFIILFCSCNIAKSLRVRRDKIRISDRSDYKATVLVYAVTLLFLICWGPFHLFTFLELLCDFNMLDSGQWAYALDIGNQFSTYFAFLNSSLNPVLYVCSGQYFRRKISEIYRRRKHSRASDVTTMQRSVLTTYLLRTEQIKPVVI</sequence>
<dbReference type="Proteomes" id="UP000694580">
    <property type="component" value="Chromosome 1"/>
</dbReference>
<evidence type="ECO:0000256" key="8">
    <source>
        <dbReference type="ARBA" id="ARBA00023157"/>
    </source>
</evidence>
<evidence type="ECO:0000256" key="2">
    <source>
        <dbReference type="ARBA" id="ARBA00021062"/>
    </source>
</evidence>
<dbReference type="InterPro" id="IPR001186">
    <property type="entry name" value="Brdyknn_1_rcpt"/>
</dbReference>
<feature type="transmembrane region" description="Helical" evidence="14">
    <location>
        <begin position="206"/>
        <end position="228"/>
    </location>
</feature>
<dbReference type="InterPro" id="IPR017452">
    <property type="entry name" value="GPCR_Rhodpsn_7TM"/>
</dbReference>
<protein>
    <recommendedName>
        <fullName evidence="2">B1 bradykinin receptor</fullName>
    </recommendedName>
</protein>
<evidence type="ECO:0000256" key="1">
    <source>
        <dbReference type="ARBA" id="ARBA00004651"/>
    </source>
</evidence>
<evidence type="ECO:0000256" key="10">
    <source>
        <dbReference type="ARBA" id="ARBA00023180"/>
    </source>
</evidence>
<name>A0AAY4ALM6_9TELE</name>
<keyword evidence="8" id="KW-1015">Disulfide bond</keyword>
<evidence type="ECO:0000256" key="3">
    <source>
        <dbReference type="ARBA" id="ARBA00022475"/>
    </source>
</evidence>
<keyword evidence="3" id="KW-1003">Cell membrane</keyword>
<evidence type="ECO:0000259" key="15">
    <source>
        <dbReference type="PROSITE" id="PS50262"/>
    </source>
</evidence>
<keyword evidence="4 13" id="KW-0812">Transmembrane</keyword>
<evidence type="ECO:0000313" key="16">
    <source>
        <dbReference type="Ensembl" id="ENSDCDP00010009757.1"/>
    </source>
</evidence>
<dbReference type="PANTHER" id="PTHR10489:SF957">
    <property type="entry name" value="B2 BRADYKININ RECEPTOR"/>
    <property type="match status" value="1"/>
</dbReference>
<accession>A0AAY4ALM6</accession>
<comment type="subcellular location">
    <subcellularLocation>
        <location evidence="1">Cell membrane</location>
        <topology evidence="1">Multi-pass membrane protein</topology>
    </subcellularLocation>
</comment>
<keyword evidence="6 13" id="KW-0297">G-protein coupled receptor</keyword>
<keyword evidence="11 13" id="KW-0807">Transducer</keyword>
<evidence type="ECO:0000256" key="7">
    <source>
        <dbReference type="ARBA" id="ARBA00023136"/>
    </source>
</evidence>
<comment type="similarity">
    <text evidence="13">Belongs to the G-protein coupled receptor 1 family.</text>
</comment>
<proteinExistence type="inferred from homology"/>
<dbReference type="PROSITE" id="PS50262">
    <property type="entry name" value="G_PROTEIN_RECEP_F1_2"/>
    <property type="match status" value="1"/>
</dbReference>
<reference evidence="16" key="3">
    <citation type="submission" date="2025-09" db="UniProtKB">
        <authorList>
            <consortium name="Ensembl"/>
        </authorList>
    </citation>
    <scope>IDENTIFICATION</scope>
</reference>
<dbReference type="GO" id="GO:0006955">
    <property type="term" value="P:immune response"/>
    <property type="evidence" value="ECO:0007669"/>
    <property type="project" value="TreeGrafter"/>
</dbReference>
<dbReference type="GO" id="GO:0009612">
    <property type="term" value="P:response to mechanical stimulus"/>
    <property type="evidence" value="ECO:0007669"/>
    <property type="project" value="InterPro"/>
</dbReference>
<evidence type="ECO:0000313" key="17">
    <source>
        <dbReference type="Proteomes" id="UP000694580"/>
    </source>
</evidence>
<evidence type="ECO:0000256" key="9">
    <source>
        <dbReference type="ARBA" id="ARBA00023170"/>
    </source>
</evidence>
<dbReference type="InterPro" id="IPR050119">
    <property type="entry name" value="CCR1-9-like"/>
</dbReference>